<dbReference type="GO" id="GO:0009100">
    <property type="term" value="P:glycoprotein metabolic process"/>
    <property type="evidence" value="ECO:0007669"/>
    <property type="project" value="UniProtKB-ARBA"/>
</dbReference>
<accession>A0A1E4SCV4</accession>
<dbReference type="GeneID" id="30984630"/>
<sequence length="780" mass="91581">MGIPVISRLPIKTFKLAILVILVVNTLYFAVYYSGDVPLLSINKEEKTTTAKGSSGNLEQKLAKLFKDVEENKDRYWLAHTELTNTDIHLQIKHFLRNDLTSSWVNRRDLFYDPRFTLSVLSSELKHQYLRTRTVKAGSIQVDLNKVERPKLPFNWADWMDLTILNEDLRKPMDERLTCNDIKKVTNNNPDPAYFCMNNQEYKKVHYQKLGYSSSEQLPGFIIHSHSSHEDRPLNDYRIYEAKSYAMTHLPNPNRVIILNGDKDGGTFEFDVDEENTNRLIQTDLVEKYLKNHELDPESIDPGTIIQISHITEFESLKKAVIPRFLEDEKDVHGMYRTLRQQKNPRASRDLVLSEDLFSPPVIADEIQFYEKKGVDSLSRQEKLYYDGLKECSLHDDSNEPTFFKMATIRVDDDRNRDREWGWHYDWRFFNGALNYDRDGWSEQELVHRTNIILDRLLRNWNRFAEEKGIVSWIMHGPLLSWYWDGLMFPFDLDIDIQMPMVELSRLALEYNQTLVVEDPTEGYGKFLIEVGTYIHNRGISAQSNHIDARFIDVDSGIYIDITGLSRSEANPPEEYRDNSLADIEKPPKDALAQVYNDRRKHFYKLDQLSPLRYSMMCGVPVFVPSTITNRLIFEYSNGLSAYEYNNWYFVNKLNLWIHKPNFEDVFDLDAIKNGNGQVDKDKLLGAIQGITDDQILKLLENDDILTEYYLTKELTDFHEAERNYLFDSMGKDNMELDTDNKIREEYNKLTSRLKMSKPLRKALYQFEAIERPKHHHEKQ</sequence>
<evidence type="ECO:0000256" key="1">
    <source>
        <dbReference type="ARBA" id="ARBA00004167"/>
    </source>
</evidence>
<protein>
    <recommendedName>
        <fullName evidence="6">LicD/FKTN/FKRP nucleotidyltransferase domain-containing protein</fullName>
    </recommendedName>
</protein>
<evidence type="ECO:0000256" key="2">
    <source>
        <dbReference type="ARBA" id="ARBA00022692"/>
    </source>
</evidence>
<proteinExistence type="predicted"/>
<name>A0A1E4SCV4_9ASCO</name>
<evidence type="ECO:0000256" key="3">
    <source>
        <dbReference type="ARBA" id="ARBA00022989"/>
    </source>
</evidence>
<dbReference type="PANTHER" id="PTHR15407:SF28">
    <property type="entry name" value="RIBITOL-5-PHOSPHATE TRANSFERASE FKTN"/>
    <property type="match status" value="1"/>
</dbReference>
<keyword evidence="8" id="KW-1185">Reference proteome</keyword>
<evidence type="ECO:0000259" key="6">
    <source>
        <dbReference type="Pfam" id="PF04991"/>
    </source>
</evidence>
<evidence type="ECO:0000313" key="7">
    <source>
        <dbReference type="EMBL" id="ODV77323.1"/>
    </source>
</evidence>
<organism evidence="7 8">
    <name type="scientific">Suhomyces tanzawaensis NRRL Y-17324</name>
    <dbReference type="NCBI Taxonomy" id="984487"/>
    <lineage>
        <taxon>Eukaryota</taxon>
        <taxon>Fungi</taxon>
        <taxon>Dikarya</taxon>
        <taxon>Ascomycota</taxon>
        <taxon>Saccharomycotina</taxon>
        <taxon>Pichiomycetes</taxon>
        <taxon>Debaryomycetaceae</taxon>
        <taxon>Suhomyces</taxon>
    </lineage>
</organism>
<dbReference type="Proteomes" id="UP000094285">
    <property type="component" value="Unassembled WGS sequence"/>
</dbReference>
<dbReference type="Pfam" id="PF04991">
    <property type="entry name" value="LicD"/>
    <property type="match status" value="1"/>
</dbReference>
<dbReference type="RefSeq" id="XP_020062445.1">
    <property type="nucleotide sequence ID" value="XM_020210494.1"/>
</dbReference>
<evidence type="ECO:0000313" key="8">
    <source>
        <dbReference type="Proteomes" id="UP000094285"/>
    </source>
</evidence>
<dbReference type="PANTHER" id="PTHR15407">
    <property type="entry name" value="FUKUTIN-RELATED"/>
    <property type="match status" value="1"/>
</dbReference>
<dbReference type="InterPro" id="IPR009644">
    <property type="entry name" value="FKTN/MNN4/W02B3.4-1"/>
</dbReference>
<evidence type="ECO:0000256" key="4">
    <source>
        <dbReference type="ARBA" id="ARBA00023136"/>
    </source>
</evidence>
<keyword evidence="2 5" id="KW-0812">Transmembrane</keyword>
<reference evidence="8" key="1">
    <citation type="submission" date="2016-05" db="EMBL/GenBank/DDBJ databases">
        <title>Comparative genomics of biotechnologically important yeasts.</title>
        <authorList>
            <consortium name="DOE Joint Genome Institute"/>
            <person name="Riley R."/>
            <person name="Haridas S."/>
            <person name="Wolfe K.H."/>
            <person name="Lopes M.R."/>
            <person name="Hittinger C.T."/>
            <person name="Goker M."/>
            <person name="Salamov A."/>
            <person name="Wisecaver J."/>
            <person name="Long T.M."/>
            <person name="Aerts A.L."/>
            <person name="Barry K."/>
            <person name="Choi C."/>
            <person name="Clum A."/>
            <person name="Coughlan A.Y."/>
            <person name="Deshpande S."/>
            <person name="Douglass A.P."/>
            <person name="Hanson S.J."/>
            <person name="Klenk H.-P."/>
            <person name="Labutti K."/>
            <person name="Lapidus A."/>
            <person name="Lindquist E."/>
            <person name="Lipzen A."/>
            <person name="Meier-Kolthoff J.P."/>
            <person name="Ohm R.A."/>
            <person name="Otillar R.P."/>
            <person name="Pangilinan J."/>
            <person name="Peng Y."/>
            <person name="Rokas A."/>
            <person name="Rosa C.A."/>
            <person name="Scheuner C."/>
            <person name="Sibirny A.A."/>
            <person name="Slot J.C."/>
            <person name="Stielow J.B."/>
            <person name="Sun H."/>
            <person name="Kurtzman C.P."/>
            <person name="Blackwell M."/>
            <person name="Grigoriev I.V."/>
            <person name="Jeffries T.W."/>
        </authorList>
    </citation>
    <scope>NUCLEOTIDE SEQUENCE [LARGE SCALE GENOMIC DNA]</scope>
    <source>
        <strain evidence="8">NRRL Y-17324</strain>
    </source>
</reference>
<gene>
    <name evidence="7" type="ORF">CANTADRAFT_55808</name>
</gene>
<dbReference type="OrthoDB" id="444255at2759"/>
<feature type="domain" description="LicD/FKTN/FKRP nucleotidyltransferase" evidence="6">
    <location>
        <begin position="466"/>
        <end position="575"/>
    </location>
</feature>
<keyword evidence="4 5" id="KW-0472">Membrane</keyword>
<keyword evidence="3 5" id="KW-1133">Transmembrane helix</keyword>
<feature type="transmembrane region" description="Helical" evidence="5">
    <location>
        <begin position="16"/>
        <end position="35"/>
    </location>
</feature>
<comment type="subcellular location">
    <subcellularLocation>
        <location evidence="1">Membrane</location>
        <topology evidence="1">Single-pass membrane protein</topology>
    </subcellularLocation>
</comment>
<dbReference type="AlphaFoldDB" id="A0A1E4SCV4"/>
<evidence type="ECO:0000256" key="5">
    <source>
        <dbReference type="SAM" id="Phobius"/>
    </source>
</evidence>
<dbReference type="STRING" id="984487.A0A1E4SCV4"/>
<dbReference type="EMBL" id="KV453915">
    <property type="protein sequence ID" value="ODV77323.1"/>
    <property type="molecule type" value="Genomic_DNA"/>
</dbReference>
<dbReference type="InterPro" id="IPR007074">
    <property type="entry name" value="LicD/FKTN/FKRP_NTP_transf"/>
</dbReference>
<dbReference type="GO" id="GO:0016020">
    <property type="term" value="C:membrane"/>
    <property type="evidence" value="ECO:0007669"/>
    <property type="project" value="UniProtKB-SubCell"/>
</dbReference>